<evidence type="ECO:0000256" key="1">
    <source>
        <dbReference type="SAM" id="MobiDB-lite"/>
    </source>
</evidence>
<dbReference type="PANTHER" id="PTHR36911">
    <property type="entry name" value="LIM ZINC-BINDING DOMAIN-CONTAINING PROTEIN-RELATED"/>
    <property type="match status" value="1"/>
</dbReference>
<organism evidence="2 3">
    <name type="scientific">Hanseniaspora valbyensis NRRL Y-1626</name>
    <dbReference type="NCBI Taxonomy" id="766949"/>
    <lineage>
        <taxon>Eukaryota</taxon>
        <taxon>Fungi</taxon>
        <taxon>Dikarya</taxon>
        <taxon>Ascomycota</taxon>
        <taxon>Saccharomycotina</taxon>
        <taxon>Saccharomycetes</taxon>
        <taxon>Saccharomycodales</taxon>
        <taxon>Saccharomycodaceae</taxon>
        <taxon>Hanseniaspora</taxon>
    </lineage>
</organism>
<feature type="compositionally biased region" description="Low complexity" evidence="1">
    <location>
        <begin position="689"/>
        <end position="712"/>
    </location>
</feature>
<proteinExistence type="predicted"/>
<dbReference type="PANTHER" id="PTHR36911:SF1">
    <property type="entry name" value="LIM ZINC-BINDING DOMAIN-CONTAINING PROTEIN"/>
    <property type="match status" value="1"/>
</dbReference>
<protein>
    <submittedName>
        <fullName evidence="2">Uncharacterized protein</fullName>
    </submittedName>
</protein>
<comment type="caution">
    <text evidence="2">The sequence shown here is derived from an EMBL/GenBank/DDBJ whole genome shotgun (WGS) entry which is preliminary data.</text>
</comment>
<sequence length="868" mass="100783">MNDSFTFKATLKTTSSQQIFVKAIQTLSMVNKEINILLSPQCMILSTRNSQFSSALKIEFGRQFFDDWYYKPFFLEYGLEGRSDNWKVQDIEPSQEANISKKQKFSNTGSNDKRENQRIGDCYSFKISALGVLMKNFVFQKGYFKVVNQEGDDNDNNNNNNFNRENRGIDDSGEDLLEEGEEDIIINKFYDATGETIDFNMEQEKESISSIELLLDNTLFCPQTRINKLKITTRNSSDNRLIKTYMPNIIPCLFENYVIEKRYKCRFGAQYMPQLTKNNDPGFIDIFKDLISLYGLQNLDVDLKKLKLDSKILSTLKNTDIDQKQASLLMPNKEVFEDFENDGVDYSLDDTKLYVNFIKSKLSIWRDITDNMSNSSIEDLHIKIDAKQLLVKSLTKTINNMNENLKIQALDTKNNSNKNAFIDKVASSLLRDGLGVSNAIPSRQLNNTCLALGIDHELTFKFKDFKNFLNLLTLAMNTQRLQHLNLLSFLKQQEYREGKKGLTERLNNINSDLINFWFADNPGAPIMMEFNLPTIWKSKATNNRKIDDMVNQVKFKLFLLTDYRISQEKLVQQTIKKSEELEREESGYTREPTHPLLQLSMKKRQQRQQQSVSKENLSKENNKHLFIDLEENSQGGDNQKNTTQEEAYGFSYNGNDDFLQDSQLNYPEVHGEDNFDKLEFFEENEEEQINNNNNNDNNNNNNDNNNNNNQSEFVDENGNSYKYDLDKLEEEKQKISTGDSLLKDFNKFQSRKRQFIQLDPYDESFDGKKQDIGNTSHEAVDQLGEMGIKFDAQKSLFKGIFEEAEREEEEQQNELLDRRKTTSIDSEPIMQYGHKEHKGPLNYTEEEESIGPTQQRQTQSVITKGLLD</sequence>
<feature type="region of interest" description="Disordered" evidence="1">
    <location>
        <begin position="683"/>
        <end position="717"/>
    </location>
</feature>
<dbReference type="Proteomes" id="UP000092321">
    <property type="component" value="Unassembled WGS sequence"/>
</dbReference>
<gene>
    <name evidence="2" type="ORF">HANVADRAFT_52426</name>
</gene>
<feature type="compositionally biased region" description="Polar residues" evidence="1">
    <location>
        <begin position="851"/>
        <end position="862"/>
    </location>
</feature>
<dbReference type="EMBL" id="LXPE01000009">
    <property type="protein sequence ID" value="OBA27409.1"/>
    <property type="molecule type" value="Genomic_DNA"/>
</dbReference>
<dbReference type="AlphaFoldDB" id="A0A1B7TF82"/>
<accession>A0A1B7TF82</accession>
<feature type="region of interest" description="Disordered" evidence="1">
    <location>
        <begin position="578"/>
        <end position="622"/>
    </location>
</feature>
<feature type="region of interest" description="Disordered" evidence="1">
    <location>
        <begin position="149"/>
        <end position="173"/>
    </location>
</feature>
<feature type="compositionally biased region" description="Basic and acidic residues" evidence="1">
    <location>
        <begin position="578"/>
        <end position="593"/>
    </location>
</feature>
<evidence type="ECO:0000313" key="2">
    <source>
        <dbReference type="EMBL" id="OBA27409.1"/>
    </source>
</evidence>
<name>A0A1B7TF82_9ASCO</name>
<feature type="region of interest" description="Disordered" evidence="1">
    <location>
        <begin position="806"/>
        <end position="868"/>
    </location>
</feature>
<evidence type="ECO:0000313" key="3">
    <source>
        <dbReference type="Proteomes" id="UP000092321"/>
    </source>
</evidence>
<keyword evidence="3" id="KW-1185">Reference proteome</keyword>
<reference evidence="3" key="1">
    <citation type="journal article" date="2016" name="Proc. Natl. Acad. Sci. U.S.A.">
        <title>Comparative genomics of biotechnologically important yeasts.</title>
        <authorList>
            <person name="Riley R."/>
            <person name="Haridas S."/>
            <person name="Wolfe K.H."/>
            <person name="Lopes M.R."/>
            <person name="Hittinger C.T."/>
            <person name="Goeker M."/>
            <person name="Salamov A.A."/>
            <person name="Wisecaver J.H."/>
            <person name="Long T.M."/>
            <person name="Calvey C.H."/>
            <person name="Aerts A.L."/>
            <person name="Barry K.W."/>
            <person name="Choi C."/>
            <person name="Clum A."/>
            <person name="Coughlan A.Y."/>
            <person name="Deshpande S."/>
            <person name="Douglass A.P."/>
            <person name="Hanson S.J."/>
            <person name="Klenk H.-P."/>
            <person name="LaButti K.M."/>
            <person name="Lapidus A."/>
            <person name="Lindquist E.A."/>
            <person name="Lipzen A.M."/>
            <person name="Meier-Kolthoff J.P."/>
            <person name="Ohm R.A."/>
            <person name="Otillar R.P."/>
            <person name="Pangilinan J.L."/>
            <person name="Peng Y."/>
            <person name="Rokas A."/>
            <person name="Rosa C.A."/>
            <person name="Scheuner C."/>
            <person name="Sibirny A.A."/>
            <person name="Slot J.C."/>
            <person name="Stielow J.B."/>
            <person name="Sun H."/>
            <person name="Kurtzman C.P."/>
            <person name="Blackwell M."/>
            <person name="Grigoriev I.V."/>
            <person name="Jeffries T.W."/>
        </authorList>
    </citation>
    <scope>NUCLEOTIDE SEQUENCE [LARGE SCALE GENOMIC DNA]</scope>
    <source>
        <strain evidence="3">NRRL Y-1626</strain>
    </source>
</reference>
<dbReference type="OrthoDB" id="3972328at2759"/>